<dbReference type="GO" id="GO:0055085">
    <property type="term" value="P:transmembrane transport"/>
    <property type="evidence" value="ECO:0007669"/>
    <property type="project" value="InterPro"/>
</dbReference>
<dbReference type="OrthoDB" id="8441914at2"/>
<dbReference type="Proteomes" id="UP000298588">
    <property type="component" value="Chromosome"/>
</dbReference>
<dbReference type="Pfam" id="PF19300">
    <property type="entry name" value="BPD_transp_1_N"/>
    <property type="match status" value="1"/>
</dbReference>
<proteinExistence type="inferred from homology"/>
<keyword evidence="5 7" id="KW-1133">Transmembrane helix</keyword>
<evidence type="ECO:0000256" key="5">
    <source>
        <dbReference type="ARBA" id="ARBA00022989"/>
    </source>
</evidence>
<comment type="subcellular location">
    <subcellularLocation>
        <location evidence="1 7">Cell membrane</location>
        <topology evidence="1 7">Multi-pass membrane protein</topology>
    </subcellularLocation>
</comment>
<organism evidence="9 10">
    <name type="scientific">Phreatobacter aquaticus</name>
    <dbReference type="NCBI Taxonomy" id="2570229"/>
    <lineage>
        <taxon>Bacteria</taxon>
        <taxon>Pseudomonadati</taxon>
        <taxon>Pseudomonadota</taxon>
        <taxon>Alphaproteobacteria</taxon>
        <taxon>Hyphomicrobiales</taxon>
        <taxon>Phreatobacteraceae</taxon>
        <taxon>Phreatobacter</taxon>
    </lineage>
</organism>
<feature type="transmembrane region" description="Helical" evidence="7">
    <location>
        <begin position="288"/>
        <end position="311"/>
    </location>
</feature>
<feature type="domain" description="ABC transmembrane type-1" evidence="8">
    <location>
        <begin position="99"/>
        <end position="304"/>
    </location>
</feature>
<sequence length="318" mass="33631">MIVAVVRRLVLSLVTLVLLATFIFVATEIMPGDALDVSLTADEIALMPPERLQQMKRDLGLDRPALLRLGEFLAGAATLDFGKTLISKAPVADIIGYPLRNSLLLAAVVIVLALPLALAIGIAAAYWHRRTPDHIVSTGAIIGYSVPEFVTGTVLVMLFAVAWPLFPATITANTRDPVLTLLAASPLPVATILIGSIAYLARILRAGMVEALASDYVERLRLAGIPEARIVLIHALPAAIIPSLTALALYAASLVSGIVIVELVFAYPGLGQELVRAVTRREVHVIQAIALCSAAVVVAANLAADFAILALDPRTRQA</sequence>
<comment type="similarity">
    <text evidence="7">Belongs to the binding-protein-dependent transport system permease family.</text>
</comment>
<name>A0A4D7QHR5_9HYPH</name>
<dbReference type="GO" id="GO:0005886">
    <property type="term" value="C:plasma membrane"/>
    <property type="evidence" value="ECO:0007669"/>
    <property type="project" value="UniProtKB-SubCell"/>
</dbReference>
<dbReference type="PROSITE" id="PS50928">
    <property type="entry name" value="ABC_TM1"/>
    <property type="match status" value="1"/>
</dbReference>
<evidence type="ECO:0000256" key="1">
    <source>
        <dbReference type="ARBA" id="ARBA00004651"/>
    </source>
</evidence>
<keyword evidence="6 7" id="KW-0472">Membrane</keyword>
<dbReference type="InterPro" id="IPR045621">
    <property type="entry name" value="BPD_transp_1_N"/>
</dbReference>
<evidence type="ECO:0000256" key="2">
    <source>
        <dbReference type="ARBA" id="ARBA00022448"/>
    </source>
</evidence>
<gene>
    <name evidence="9" type="ORF">E8L99_05285</name>
</gene>
<dbReference type="RefSeq" id="WP_137098567.1">
    <property type="nucleotide sequence ID" value="NZ_CP039865.1"/>
</dbReference>
<dbReference type="PANTHER" id="PTHR43163:SF3">
    <property type="entry name" value="PEPTIDE ABC TRANSPORTER PERMEASE PROTEIN"/>
    <property type="match status" value="1"/>
</dbReference>
<keyword evidence="2 7" id="KW-0813">Transport</keyword>
<evidence type="ECO:0000259" key="8">
    <source>
        <dbReference type="PROSITE" id="PS50928"/>
    </source>
</evidence>
<dbReference type="InterPro" id="IPR000515">
    <property type="entry name" value="MetI-like"/>
</dbReference>
<keyword evidence="10" id="KW-1185">Reference proteome</keyword>
<evidence type="ECO:0000256" key="3">
    <source>
        <dbReference type="ARBA" id="ARBA00022475"/>
    </source>
</evidence>
<accession>A0A4D7QHR5</accession>
<dbReference type="SUPFAM" id="SSF161098">
    <property type="entry name" value="MetI-like"/>
    <property type="match status" value="1"/>
</dbReference>
<feature type="transmembrane region" description="Helical" evidence="7">
    <location>
        <begin position="178"/>
        <end position="201"/>
    </location>
</feature>
<dbReference type="InterPro" id="IPR035906">
    <property type="entry name" value="MetI-like_sf"/>
</dbReference>
<dbReference type="EMBL" id="CP039865">
    <property type="protein sequence ID" value="QCK85233.1"/>
    <property type="molecule type" value="Genomic_DNA"/>
</dbReference>
<evidence type="ECO:0000313" key="9">
    <source>
        <dbReference type="EMBL" id="QCK85233.1"/>
    </source>
</evidence>
<dbReference type="CDD" id="cd06261">
    <property type="entry name" value="TM_PBP2"/>
    <property type="match status" value="1"/>
</dbReference>
<reference evidence="9 10" key="1">
    <citation type="submission" date="2019-04" db="EMBL/GenBank/DDBJ databases">
        <title>Phreatobacter aquaticus sp. nov.</title>
        <authorList>
            <person name="Choi A."/>
            <person name="Baek K."/>
        </authorList>
    </citation>
    <scope>NUCLEOTIDE SEQUENCE [LARGE SCALE GENOMIC DNA]</scope>
    <source>
        <strain evidence="9 10">NMCR1094</strain>
    </source>
</reference>
<feature type="transmembrane region" description="Helical" evidence="7">
    <location>
        <begin position="139"/>
        <end position="166"/>
    </location>
</feature>
<protein>
    <submittedName>
        <fullName evidence="9">ABC transporter permease</fullName>
    </submittedName>
</protein>
<dbReference type="Pfam" id="PF00528">
    <property type="entry name" value="BPD_transp_1"/>
    <property type="match status" value="1"/>
</dbReference>
<keyword evidence="4 7" id="KW-0812">Transmembrane</keyword>
<evidence type="ECO:0000256" key="4">
    <source>
        <dbReference type="ARBA" id="ARBA00022692"/>
    </source>
</evidence>
<feature type="transmembrane region" description="Helical" evidence="7">
    <location>
        <begin position="222"/>
        <end position="241"/>
    </location>
</feature>
<evidence type="ECO:0000256" key="7">
    <source>
        <dbReference type="RuleBase" id="RU363032"/>
    </source>
</evidence>
<dbReference type="Gene3D" id="1.10.3720.10">
    <property type="entry name" value="MetI-like"/>
    <property type="match status" value="1"/>
</dbReference>
<dbReference type="PANTHER" id="PTHR43163">
    <property type="entry name" value="DIPEPTIDE TRANSPORT SYSTEM PERMEASE PROTEIN DPPB-RELATED"/>
    <property type="match status" value="1"/>
</dbReference>
<dbReference type="AlphaFoldDB" id="A0A4D7QHR5"/>
<evidence type="ECO:0000313" key="10">
    <source>
        <dbReference type="Proteomes" id="UP000298588"/>
    </source>
</evidence>
<feature type="transmembrane region" description="Helical" evidence="7">
    <location>
        <begin position="103"/>
        <end position="127"/>
    </location>
</feature>
<dbReference type="KEGG" id="paqt:E8L99_05285"/>
<evidence type="ECO:0000256" key="6">
    <source>
        <dbReference type="ARBA" id="ARBA00023136"/>
    </source>
</evidence>
<feature type="transmembrane region" description="Helical" evidence="7">
    <location>
        <begin position="247"/>
        <end position="267"/>
    </location>
</feature>
<keyword evidence="3" id="KW-1003">Cell membrane</keyword>